<evidence type="ECO:0000313" key="3">
    <source>
        <dbReference type="Proteomes" id="UP000064967"/>
    </source>
</evidence>
<dbReference type="Proteomes" id="UP000064967">
    <property type="component" value="Chromosome"/>
</dbReference>
<keyword evidence="1" id="KW-0732">Signal</keyword>
<dbReference type="RefSeq" id="WP_146646695.1">
    <property type="nucleotide sequence ID" value="NZ_CP012333.1"/>
</dbReference>
<accession>A0A0K1PNW8</accession>
<gene>
    <name evidence="2" type="ORF">AKJ09_01872</name>
</gene>
<evidence type="ECO:0000256" key="1">
    <source>
        <dbReference type="SAM" id="SignalP"/>
    </source>
</evidence>
<proteinExistence type="predicted"/>
<protein>
    <submittedName>
        <fullName evidence="2">Uncharacterized protein</fullName>
    </submittedName>
</protein>
<dbReference type="OrthoDB" id="53254at2"/>
<dbReference type="PROSITE" id="PS51257">
    <property type="entry name" value="PROKAR_LIPOPROTEIN"/>
    <property type="match status" value="1"/>
</dbReference>
<feature type="chain" id="PRO_5005466081" evidence="1">
    <location>
        <begin position="19"/>
        <end position="439"/>
    </location>
</feature>
<name>A0A0K1PNW8_9BACT</name>
<sequence length="439" mass="47601">MRALFFRTTWAAITLVVAACATSESLVTENDAGNNVIPDDAAAPEAATRDASVPIEAGADGSADGGRCSSDGWCLTPLVDDDFQFSDVWPLADGAFAVGTSSTRGMKVLEWEDATQSWTYIDDGTQNQLRARLTNVWAPSKDEVYFTLLHVGILYGEPNGYGAYVYHGKRPVPPGTKWTWARSRVICGTVKTMEPKVSGTSADDVYLTSCETIYRLTGAIDVPDGGASPWTTEYVDEDPATFLNFHGFASTSPGDTWFVGSRAQGTTSCTVLLRKTGVDGGIERVADSTPLADGCQEQPGRLTINGDFRESFVAPAKDRLVGVRYSRDVKNQVVRVARESDGHYSVDESSPSPTFNVILSRVWGHSDDDLWLVAQSSFGNNPGRVLRGRDLWSGTGTYEYSTLFINETPNTKPLSQIRGTSNNNLWAVGDGRAFHKTTP</sequence>
<dbReference type="KEGG" id="llu:AKJ09_01872"/>
<dbReference type="AlphaFoldDB" id="A0A0K1PNW8"/>
<keyword evidence="3" id="KW-1185">Reference proteome</keyword>
<feature type="signal peptide" evidence="1">
    <location>
        <begin position="1"/>
        <end position="18"/>
    </location>
</feature>
<organism evidence="2 3">
    <name type="scientific">Labilithrix luteola</name>
    <dbReference type="NCBI Taxonomy" id="1391654"/>
    <lineage>
        <taxon>Bacteria</taxon>
        <taxon>Pseudomonadati</taxon>
        <taxon>Myxococcota</taxon>
        <taxon>Polyangia</taxon>
        <taxon>Polyangiales</taxon>
        <taxon>Labilitrichaceae</taxon>
        <taxon>Labilithrix</taxon>
    </lineage>
</organism>
<dbReference type="EMBL" id="CP012333">
    <property type="protein sequence ID" value="AKU95208.1"/>
    <property type="molecule type" value="Genomic_DNA"/>
</dbReference>
<reference evidence="2 3" key="1">
    <citation type="submission" date="2015-08" db="EMBL/GenBank/DDBJ databases">
        <authorList>
            <person name="Babu N.S."/>
            <person name="Beckwith C.J."/>
            <person name="Beseler K.G."/>
            <person name="Brison A."/>
            <person name="Carone J.V."/>
            <person name="Caskin T.P."/>
            <person name="Diamond M."/>
            <person name="Durham M.E."/>
            <person name="Foxe J.M."/>
            <person name="Go M."/>
            <person name="Henderson B.A."/>
            <person name="Jones I.B."/>
            <person name="McGettigan J.A."/>
            <person name="Micheletti S.J."/>
            <person name="Nasrallah M.E."/>
            <person name="Ortiz D."/>
            <person name="Piller C.R."/>
            <person name="Privatt S.R."/>
            <person name="Schneider S.L."/>
            <person name="Sharp S."/>
            <person name="Smith T.C."/>
            <person name="Stanton J.D."/>
            <person name="Ullery H.E."/>
            <person name="Wilson R.J."/>
            <person name="Serrano M.G."/>
            <person name="Buck G."/>
            <person name="Lee V."/>
            <person name="Wang Y."/>
            <person name="Carvalho R."/>
            <person name="Voegtly L."/>
            <person name="Shi R."/>
            <person name="Duckworth R."/>
            <person name="Johnson A."/>
            <person name="Loviza R."/>
            <person name="Walstead R."/>
            <person name="Shah Z."/>
            <person name="Kiflezghi M."/>
            <person name="Wade K."/>
            <person name="Ball S.L."/>
            <person name="Bradley K.W."/>
            <person name="Asai D.J."/>
            <person name="Bowman C.A."/>
            <person name="Russell D.A."/>
            <person name="Pope W.H."/>
            <person name="Jacobs-Sera D."/>
            <person name="Hendrix R.W."/>
            <person name="Hatfull G.F."/>
        </authorList>
    </citation>
    <scope>NUCLEOTIDE SEQUENCE [LARGE SCALE GENOMIC DNA]</scope>
    <source>
        <strain evidence="2 3">DSM 27648</strain>
    </source>
</reference>
<evidence type="ECO:0000313" key="2">
    <source>
        <dbReference type="EMBL" id="AKU95208.1"/>
    </source>
</evidence>
<dbReference type="STRING" id="1391654.AKJ09_01872"/>